<dbReference type="InterPro" id="IPR000843">
    <property type="entry name" value="HTH_LacI"/>
</dbReference>
<dbReference type="PANTHER" id="PTHR30146:SF153">
    <property type="entry name" value="LACTOSE OPERON REPRESSOR"/>
    <property type="match status" value="1"/>
</dbReference>
<keyword evidence="3" id="KW-0804">Transcription</keyword>
<evidence type="ECO:0000256" key="3">
    <source>
        <dbReference type="ARBA" id="ARBA00023163"/>
    </source>
</evidence>
<dbReference type="CDD" id="cd01392">
    <property type="entry name" value="HTH_LacI"/>
    <property type="match status" value="1"/>
</dbReference>
<dbReference type="PROSITE" id="PS00356">
    <property type="entry name" value="HTH_LACI_1"/>
    <property type="match status" value="1"/>
</dbReference>
<dbReference type="SUPFAM" id="SSF47413">
    <property type="entry name" value="lambda repressor-like DNA-binding domains"/>
    <property type="match status" value="1"/>
</dbReference>
<sequence>MGQRTAGTEPAPRRRVRLEEVARRAGVSLATASKVMNGRAAVSAATREAVAEAAQELGYTPRRRAAPEAPRSVAVHLQSVDSPYVMGVLAGIAHATRRAGVELLLSSSEGEGLDRAWMTEVAARGAAGLVALVTPIAPQHARWSRSLSLPLVAVDPIVEGELAPGVVSVTSTNWEGGASAVHHLLELGHRRIGMLAGPRDSVPAQQRLEGYVSALAKAGLPVDEGLVIHSPFREADGRRGTATLLDLAEPPTAVFGASDALAVGALREARARGIGVPEGLSVVGFDDTMITGWTSPQLTAVRQPLFAMGQVAVERLLALAADPGVFSHPFKLETQLVARESTGPAPR</sequence>
<keyword evidence="6" id="KW-1185">Reference proteome</keyword>
<protein>
    <submittedName>
        <fullName evidence="5">LacI family DNA-binding transcriptional regulator</fullName>
    </submittedName>
</protein>
<dbReference type="Proteomes" id="UP001597280">
    <property type="component" value="Unassembled WGS sequence"/>
</dbReference>
<dbReference type="SMART" id="SM00354">
    <property type="entry name" value="HTH_LACI"/>
    <property type="match status" value="1"/>
</dbReference>
<evidence type="ECO:0000256" key="1">
    <source>
        <dbReference type="ARBA" id="ARBA00023015"/>
    </source>
</evidence>
<dbReference type="Pfam" id="PF00356">
    <property type="entry name" value="LacI"/>
    <property type="match status" value="1"/>
</dbReference>
<organism evidence="5 6">
    <name type="scientific">Brachybacterium rhamnosum</name>
    <dbReference type="NCBI Taxonomy" id="173361"/>
    <lineage>
        <taxon>Bacteria</taxon>
        <taxon>Bacillati</taxon>
        <taxon>Actinomycetota</taxon>
        <taxon>Actinomycetes</taxon>
        <taxon>Micrococcales</taxon>
        <taxon>Dermabacteraceae</taxon>
        <taxon>Brachybacterium</taxon>
    </lineage>
</organism>
<evidence type="ECO:0000259" key="4">
    <source>
        <dbReference type="PROSITE" id="PS50932"/>
    </source>
</evidence>
<dbReference type="SUPFAM" id="SSF53822">
    <property type="entry name" value="Periplasmic binding protein-like I"/>
    <property type="match status" value="1"/>
</dbReference>
<proteinExistence type="predicted"/>
<keyword evidence="1" id="KW-0805">Transcription regulation</keyword>
<keyword evidence="2 5" id="KW-0238">DNA-binding</keyword>
<evidence type="ECO:0000313" key="5">
    <source>
        <dbReference type="EMBL" id="MFD1834426.1"/>
    </source>
</evidence>
<dbReference type="Pfam" id="PF13377">
    <property type="entry name" value="Peripla_BP_3"/>
    <property type="match status" value="1"/>
</dbReference>
<evidence type="ECO:0000256" key="2">
    <source>
        <dbReference type="ARBA" id="ARBA00023125"/>
    </source>
</evidence>
<evidence type="ECO:0000313" key="6">
    <source>
        <dbReference type="Proteomes" id="UP001597280"/>
    </source>
</evidence>
<dbReference type="PANTHER" id="PTHR30146">
    <property type="entry name" value="LACI-RELATED TRANSCRIPTIONAL REPRESSOR"/>
    <property type="match status" value="1"/>
</dbReference>
<feature type="domain" description="HTH lacI-type" evidence="4">
    <location>
        <begin position="16"/>
        <end position="70"/>
    </location>
</feature>
<dbReference type="Gene3D" id="3.40.50.2300">
    <property type="match status" value="2"/>
</dbReference>
<dbReference type="InterPro" id="IPR046335">
    <property type="entry name" value="LacI/GalR-like_sensor"/>
</dbReference>
<dbReference type="RefSeq" id="WP_343903746.1">
    <property type="nucleotide sequence ID" value="NZ_BAAAIS010000002.1"/>
</dbReference>
<reference evidence="6" key="1">
    <citation type="journal article" date="2019" name="Int. J. Syst. Evol. Microbiol.">
        <title>The Global Catalogue of Microorganisms (GCM) 10K type strain sequencing project: providing services to taxonomists for standard genome sequencing and annotation.</title>
        <authorList>
            <consortium name="The Broad Institute Genomics Platform"/>
            <consortium name="The Broad Institute Genome Sequencing Center for Infectious Disease"/>
            <person name="Wu L."/>
            <person name="Ma J."/>
        </authorList>
    </citation>
    <scope>NUCLEOTIDE SEQUENCE [LARGE SCALE GENOMIC DNA]</scope>
    <source>
        <strain evidence="6">JCM 11650</strain>
    </source>
</reference>
<dbReference type="InterPro" id="IPR010982">
    <property type="entry name" value="Lambda_DNA-bd_dom_sf"/>
</dbReference>
<dbReference type="EMBL" id="JBHUFL010000002">
    <property type="protein sequence ID" value="MFD1834426.1"/>
    <property type="molecule type" value="Genomic_DNA"/>
</dbReference>
<accession>A0ABW4PY94</accession>
<name>A0ABW4PY94_9MICO</name>
<dbReference type="GO" id="GO:0003677">
    <property type="term" value="F:DNA binding"/>
    <property type="evidence" value="ECO:0007669"/>
    <property type="project" value="UniProtKB-KW"/>
</dbReference>
<comment type="caution">
    <text evidence="5">The sequence shown here is derived from an EMBL/GenBank/DDBJ whole genome shotgun (WGS) entry which is preliminary data.</text>
</comment>
<gene>
    <name evidence="5" type="ORF">ACFSDA_04970</name>
</gene>
<dbReference type="InterPro" id="IPR028082">
    <property type="entry name" value="Peripla_BP_I"/>
</dbReference>
<dbReference type="Gene3D" id="1.10.260.40">
    <property type="entry name" value="lambda repressor-like DNA-binding domains"/>
    <property type="match status" value="1"/>
</dbReference>
<dbReference type="PROSITE" id="PS50932">
    <property type="entry name" value="HTH_LACI_2"/>
    <property type="match status" value="1"/>
</dbReference>